<evidence type="ECO:0000313" key="1">
    <source>
        <dbReference type="EMBL" id="EMC91706.1"/>
    </source>
</evidence>
<dbReference type="KEGG" id="bcom:BAUCODRAFT_301738"/>
<reference evidence="1 2" key="1">
    <citation type="journal article" date="2012" name="PLoS Pathog.">
        <title>Diverse lifestyles and strategies of plant pathogenesis encoded in the genomes of eighteen Dothideomycetes fungi.</title>
        <authorList>
            <person name="Ohm R.A."/>
            <person name="Feau N."/>
            <person name="Henrissat B."/>
            <person name="Schoch C.L."/>
            <person name="Horwitz B.A."/>
            <person name="Barry K.W."/>
            <person name="Condon B.J."/>
            <person name="Copeland A.C."/>
            <person name="Dhillon B."/>
            <person name="Glaser F."/>
            <person name="Hesse C.N."/>
            <person name="Kosti I."/>
            <person name="LaButti K."/>
            <person name="Lindquist E.A."/>
            <person name="Lucas S."/>
            <person name="Salamov A.A."/>
            <person name="Bradshaw R.E."/>
            <person name="Ciuffetti L."/>
            <person name="Hamelin R.C."/>
            <person name="Kema G.H.J."/>
            <person name="Lawrence C."/>
            <person name="Scott J.A."/>
            <person name="Spatafora J.W."/>
            <person name="Turgeon B.G."/>
            <person name="de Wit P.J.G.M."/>
            <person name="Zhong S."/>
            <person name="Goodwin S.B."/>
            <person name="Grigoriev I.V."/>
        </authorList>
    </citation>
    <scope>NUCLEOTIDE SEQUENCE [LARGE SCALE GENOMIC DNA]</scope>
    <source>
        <strain evidence="1 2">UAMH 10762</strain>
    </source>
</reference>
<organism evidence="1 2">
    <name type="scientific">Baudoinia panamericana (strain UAMH 10762)</name>
    <name type="common">Angels' share fungus</name>
    <name type="synonym">Baudoinia compniacensis (strain UAMH 10762)</name>
    <dbReference type="NCBI Taxonomy" id="717646"/>
    <lineage>
        <taxon>Eukaryota</taxon>
        <taxon>Fungi</taxon>
        <taxon>Dikarya</taxon>
        <taxon>Ascomycota</taxon>
        <taxon>Pezizomycotina</taxon>
        <taxon>Dothideomycetes</taxon>
        <taxon>Dothideomycetidae</taxon>
        <taxon>Mycosphaerellales</taxon>
        <taxon>Teratosphaeriaceae</taxon>
        <taxon>Baudoinia</taxon>
    </lineage>
</organism>
<dbReference type="GeneID" id="19111135"/>
<gene>
    <name evidence="1" type="ORF">BAUCODRAFT_301738</name>
</gene>
<name>M2M515_BAUPA</name>
<sequence>MQSSCRLCYGSCCCCTFGQRGRVHHYGWSCDCRANAKLSDRYWMHRATATVWSGALSHLLVARQSWPSSQHCCNDIQLVVRILVAVGRHDIMSQQRISISLRCYWRASRLRHVWLTLGKGRTAMWHRRGEWRETQNNGNDSLRDCPSQ</sequence>
<dbReference type="EMBL" id="KB445563">
    <property type="protein sequence ID" value="EMC91706.1"/>
    <property type="molecule type" value="Genomic_DNA"/>
</dbReference>
<proteinExistence type="predicted"/>
<keyword evidence="2" id="KW-1185">Reference proteome</keyword>
<dbReference type="Proteomes" id="UP000011761">
    <property type="component" value="Unassembled WGS sequence"/>
</dbReference>
<dbReference type="HOGENOM" id="CLU_1758471_0_0_1"/>
<accession>M2M515</accession>
<dbReference type="AlphaFoldDB" id="M2M515"/>
<evidence type="ECO:0000313" key="2">
    <source>
        <dbReference type="Proteomes" id="UP000011761"/>
    </source>
</evidence>
<protein>
    <submittedName>
        <fullName evidence="1">Uncharacterized protein</fullName>
    </submittedName>
</protein>
<dbReference type="RefSeq" id="XP_007681181.1">
    <property type="nucleotide sequence ID" value="XM_007682991.1"/>
</dbReference>